<feature type="transmembrane region" description="Helical" evidence="1">
    <location>
        <begin position="122"/>
        <end position="151"/>
    </location>
</feature>
<evidence type="ECO:0000313" key="4">
    <source>
        <dbReference type="Proteomes" id="UP000325273"/>
    </source>
</evidence>
<feature type="transmembrane region" description="Helical" evidence="1">
    <location>
        <begin position="28"/>
        <end position="49"/>
    </location>
</feature>
<organism evidence="3 4">
    <name type="scientific">Paraburkholderia panacisoli</name>
    <dbReference type="NCBI Taxonomy" id="2603818"/>
    <lineage>
        <taxon>Bacteria</taxon>
        <taxon>Pseudomonadati</taxon>
        <taxon>Pseudomonadota</taxon>
        <taxon>Betaproteobacteria</taxon>
        <taxon>Burkholderiales</taxon>
        <taxon>Burkholderiaceae</taxon>
        <taxon>Paraburkholderia</taxon>
    </lineage>
</organism>
<dbReference type="InterPro" id="IPR000326">
    <property type="entry name" value="PAP2/HPO"/>
</dbReference>
<dbReference type="SMART" id="SM00014">
    <property type="entry name" value="acidPPc"/>
    <property type="match status" value="1"/>
</dbReference>
<keyword evidence="1" id="KW-0812">Transmembrane</keyword>
<name>A0A5B0G5B4_9BURK</name>
<feature type="domain" description="Phosphatidic acid phosphatase type 2/haloperoxidase" evidence="2">
    <location>
        <begin position="61"/>
        <end position="179"/>
    </location>
</feature>
<dbReference type="Pfam" id="PF01569">
    <property type="entry name" value="PAP2"/>
    <property type="match status" value="1"/>
</dbReference>
<evidence type="ECO:0000313" key="3">
    <source>
        <dbReference type="EMBL" id="KAA0998412.1"/>
    </source>
</evidence>
<comment type="caution">
    <text evidence="3">The sequence shown here is derived from an EMBL/GenBank/DDBJ whole genome shotgun (WGS) entry which is preliminary data.</text>
</comment>
<dbReference type="RefSeq" id="WP_149676017.1">
    <property type="nucleotide sequence ID" value="NZ_VTUZ01000059.1"/>
</dbReference>
<keyword evidence="1" id="KW-1133">Transmembrane helix</keyword>
<reference evidence="3 4" key="1">
    <citation type="submission" date="2019-08" db="EMBL/GenBank/DDBJ databases">
        <title>Paraburkholderia sp. DCY113.</title>
        <authorList>
            <person name="Kang J."/>
        </authorList>
    </citation>
    <scope>NUCLEOTIDE SEQUENCE [LARGE SCALE GENOMIC DNA]</scope>
    <source>
        <strain evidence="3 4">DCY113</strain>
    </source>
</reference>
<proteinExistence type="predicted"/>
<dbReference type="InterPro" id="IPR036938">
    <property type="entry name" value="PAP2/HPO_sf"/>
</dbReference>
<dbReference type="SUPFAM" id="SSF48317">
    <property type="entry name" value="Acid phosphatase/Vanadium-dependent haloperoxidase"/>
    <property type="match status" value="1"/>
</dbReference>
<dbReference type="Proteomes" id="UP000325273">
    <property type="component" value="Unassembled WGS sequence"/>
</dbReference>
<dbReference type="AlphaFoldDB" id="A0A5B0G5B4"/>
<protein>
    <submittedName>
        <fullName evidence="3">Phosphatase PAP2 family protein</fullName>
    </submittedName>
</protein>
<gene>
    <name evidence="3" type="ORF">FVF58_44860</name>
</gene>
<dbReference type="EMBL" id="VTUZ01000059">
    <property type="protein sequence ID" value="KAA0998412.1"/>
    <property type="molecule type" value="Genomic_DNA"/>
</dbReference>
<keyword evidence="1" id="KW-0472">Membrane</keyword>
<keyword evidence="4" id="KW-1185">Reference proteome</keyword>
<evidence type="ECO:0000259" key="2">
    <source>
        <dbReference type="SMART" id="SM00014"/>
    </source>
</evidence>
<dbReference type="Gene3D" id="1.20.144.10">
    <property type="entry name" value="Phosphatidic acid phosphatase type 2/haloperoxidase"/>
    <property type="match status" value="1"/>
</dbReference>
<sequence>MKNFDTAIQLFIAQHAFASSATNHAIAALTDLYLARGLPLVSILWWIWLQPDEQNSQRREIVVATLAAGFIALFVGRLLAYLLPFRLRPEFDPTLHLHFPVGVKSDAVLRTWSSFPSDHGMLWSAIAMGIFLIWRCAGVIALAYTALFICAPRVYIGLHYPTDVIAGALLGLTITYLFTRAPIRVVFAKPILRLFELYPGPCYALSFIFTFELVTQFDEIRLIVQYLVKTHL</sequence>
<feature type="transmembrane region" description="Helical" evidence="1">
    <location>
        <begin position="158"/>
        <end position="178"/>
    </location>
</feature>
<evidence type="ECO:0000256" key="1">
    <source>
        <dbReference type="SAM" id="Phobius"/>
    </source>
</evidence>
<feature type="transmembrane region" description="Helical" evidence="1">
    <location>
        <begin position="61"/>
        <end position="83"/>
    </location>
</feature>
<accession>A0A5B0G5B4</accession>